<evidence type="ECO:0000313" key="1">
    <source>
        <dbReference type="EMBL" id="KXV56405.1"/>
    </source>
</evidence>
<reference evidence="1 2" key="1">
    <citation type="submission" date="2015-06" db="EMBL/GenBank/DDBJ databases">
        <title>Improved classification and identification of acetic acid bacteria using matrix-assisted laser desorption/ionization time-of-flight mass spectrometry; Gluconobacter nephelii and Gluconobacter uchimurae are later heterotypic synonyms of Gluconobacter japonicus and Gluconobacter oxydans, respectively.</title>
        <authorList>
            <person name="Li L."/>
            <person name="Cleenwerck I."/>
            <person name="De Vuyst L."/>
            <person name="Vandamme P."/>
        </authorList>
    </citation>
    <scope>NUCLEOTIDE SEQUENCE [LARGE SCALE GENOMIC DNA]</scope>
    <source>
        <strain evidence="1 2">LMG 1663</strain>
    </source>
</reference>
<evidence type="ECO:0000313" key="2">
    <source>
        <dbReference type="Proteomes" id="UP000075411"/>
    </source>
</evidence>
<dbReference type="RefSeq" id="WP_061488369.1">
    <property type="nucleotide sequence ID" value="NZ_JBKGFQ010000001.1"/>
</dbReference>
<organism evidence="1 2">
    <name type="scientific">Acetobacter tropicalis</name>
    <dbReference type="NCBI Taxonomy" id="104102"/>
    <lineage>
        <taxon>Bacteria</taxon>
        <taxon>Pseudomonadati</taxon>
        <taxon>Pseudomonadota</taxon>
        <taxon>Alphaproteobacteria</taxon>
        <taxon>Acetobacterales</taxon>
        <taxon>Acetobacteraceae</taxon>
        <taxon>Acetobacter</taxon>
    </lineage>
</organism>
<dbReference type="CDD" id="cd21060">
    <property type="entry name" value="CdiI_NC101"/>
    <property type="match status" value="1"/>
</dbReference>
<dbReference type="InterPro" id="IPR049759">
    <property type="entry name" value="CdiI-like"/>
</dbReference>
<dbReference type="Proteomes" id="UP000075411">
    <property type="component" value="Unassembled WGS sequence"/>
</dbReference>
<name>A0A149TT67_9PROT</name>
<accession>A0A149TT67</accession>
<sequence length="111" mass="13055">MDISVIDQILSENIELFDRASTAIRQCLQAYEKKCSELIAEIATFDSVSAAEHNFDSLFDIQGQLATLLFKYRFDIGPKLETLTREFDRLYDPYIRNYWFEKFKGGVRWPE</sequence>
<dbReference type="AlphaFoldDB" id="A0A149TT67"/>
<dbReference type="PATRIC" id="fig|104102.12.peg.281"/>
<dbReference type="OrthoDB" id="7041944at2"/>
<comment type="caution">
    <text evidence="1">The sequence shown here is derived from an EMBL/GenBank/DDBJ whole genome shotgun (WGS) entry which is preliminary data.</text>
</comment>
<gene>
    <name evidence="1" type="ORF">AD947_10530</name>
</gene>
<dbReference type="EMBL" id="LHZT01000125">
    <property type="protein sequence ID" value="KXV56405.1"/>
    <property type="molecule type" value="Genomic_DNA"/>
</dbReference>
<proteinExistence type="predicted"/>
<protein>
    <submittedName>
        <fullName evidence="1">Uncharacterized protein</fullName>
    </submittedName>
</protein>